<comment type="subcellular location">
    <subcellularLocation>
        <location evidence="1">Membrane</location>
        <topology evidence="1">Multi-pass membrane protein</topology>
    </subcellularLocation>
</comment>
<feature type="transmembrane region" description="Helical" evidence="5">
    <location>
        <begin position="110"/>
        <end position="133"/>
    </location>
</feature>
<feature type="transmembrane region" description="Helical" evidence="5">
    <location>
        <begin position="173"/>
        <end position="195"/>
    </location>
</feature>
<dbReference type="PANTHER" id="PTHR30520:SF8">
    <property type="entry name" value="NITRITE TRANSPORTER NIRC"/>
    <property type="match status" value="1"/>
</dbReference>
<sequence length="201" mass="22000">MITSQPLSFIVKSILAGMLIGCGCLAYVVIENKYIGSFLFSLGLLTIIIKEYNLYTGKVGNWIPKDTLKLLVMFLLNAFGTALVAYLFTFTRANIDAIYPLVEAKVNDNLLSIFILACGCGAMMHIACFNFAVKNHPLYVIMPIMFFILCGFEHCVANAGFFAMAKTPLTLDLIIKIAVMVVGNAIGSLIFARLIPAPIIK</sequence>
<comment type="caution">
    <text evidence="6">The sequence shown here is derived from an EMBL/GenBank/DDBJ whole genome shotgun (WGS) entry which is preliminary data.</text>
</comment>
<name>E8LHB6_SUCHY</name>
<keyword evidence="4 5" id="KW-0472">Membrane</keyword>
<dbReference type="InterPro" id="IPR023271">
    <property type="entry name" value="Aquaporin-like"/>
</dbReference>
<dbReference type="HOGENOM" id="CLU_098605_0_0_6"/>
<feature type="transmembrane region" description="Helical" evidence="5">
    <location>
        <begin position="34"/>
        <end position="49"/>
    </location>
</feature>
<keyword evidence="7" id="KW-1185">Reference proteome</keyword>
<organism evidence="6 7">
    <name type="scientific">Succinatimonas hippei (strain DSM 22608 / JCM 16073 / KCTC 15190 / YIT 12066)</name>
    <dbReference type="NCBI Taxonomy" id="762983"/>
    <lineage>
        <taxon>Bacteria</taxon>
        <taxon>Pseudomonadati</taxon>
        <taxon>Pseudomonadota</taxon>
        <taxon>Gammaproteobacteria</taxon>
        <taxon>Aeromonadales</taxon>
        <taxon>Succinivibrionaceae</taxon>
        <taxon>Succinatimonas</taxon>
    </lineage>
</organism>
<dbReference type="GO" id="GO:0005886">
    <property type="term" value="C:plasma membrane"/>
    <property type="evidence" value="ECO:0007669"/>
    <property type="project" value="TreeGrafter"/>
</dbReference>
<dbReference type="InterPro" id="IPR000292">
    <property type="entry name" value="For/NO2_transpt"/>
</dbReference>
<dbReference type="RefSeq" id="WP_009142304.1">
    <property type="nucleotide sequence ID" value="NZ_GL830942.1"/>
</dbReference>
<proteinExistence type="predicted"/>
<dbReference type="AlphaFoldDB" id="E8LHB6"/>
<evidence type="ECO:0000256" key="2">
    <source>
        <dbReference type="ARBA" id="ARBA00022692"/>
    </source>
</evidence>
<evidence type="ECO:0000313" key="6">
    <source>
        <dbReference type="EMBL" id="EFY08088.1"/>
    </source>
</evidence>
<dbReference type="OrthoDB" id="9786493at2"/>
<dbReference type="GO" id="GO:0015499">
    <property type="term" value="F:formate transmembrane transporter activity"/>
    <property type="evidence" value="ECO:0007669"/>
    <property type="project" value="TreeGrafter"/>
</dbReference>
<feature type="transmembrane region" description="Helical" evidence="5">
    <location>
        <begin position="70"/>
        <end position="90"/>
    </location>
</feature>
<dbReference type="Gene3D" id="1.20.1080.10">
    <property type="entry name" value="Glycerol uptake facilitator protein"/>
    <property type="match status" value="1"/>
</dbReference>
<dbReference type="EMBL" id="AEVO01000004">
    <property type="protein sequence ID" value="EFY08088.1"/>
    <property type="molecule type" value="Genomic_DNA"/>
</dbReference>
<evidence type="ECO:0000256" key="4">
    <source>
        <dbReference type="ARBA" id="ARBA00023136"/>
    </source>
</evidence>
<protein>
    <submittedName>
        <fullName evidence="6">Formate/nitrite transporter family protein</fullName>
    </submittedName>
</protein>
<evidence type="ECO:0000256" key="1">
    <source>
        <dbReference type="ARBA" id="ARBA00004141"/>
    </source>
</evidence>
<dbReference type="Pfam" id="PF01226">
    <property type="entry name" value="Form_Nir_trans"/>
    <property type="match status" value="1"/>
</dbReference>
<gene>
    <name evidence="6" type="ORF">HMPREF9444_00074</name>
</gene>
<dbReference type="eggNOG" id="COG2116">
    <property type="taxonomic scope" value="Bacteria"/>
</dbReference>
<keyword evidence="3 5" id="KW-1133">Transmembrane helix</keyword>
<evidence type="ECO:0000256" key="5">
    <source>
        <dbReference type="SAM" id="Phobius"/>
    </source>
</evidence>
<feature type="transmembrane region" description="Helical" evidence="5">
    <location>
        <begin position="140"/>
        <end position="161"/>
    </location>
</feature>
<dbReference type="PANTHER" id="PTHR30520">
    <property type="entry name" value="FORMATE TRANSPORTER-RELATED"/>
    <property type="match status" value="1"/>
</dbReference>
<dbReference type="Proteomes" id="UP000018458">
    <property type="component" value="Unassembled WGS sequence"/>
</dbReference>
<reference evidence="6 7" key="1">
    <citation type="submission" date="2011-01" db="EMBL/GenBank/DDBJ databases">
        <authorList>
            <person name="Weinstock G."/>
            <person name="Sodergren E."/>
            <person name="Clifton S."/>
            <person name="Fulton L."/>
            <person name="Fulton B."/>
            <person name="Courtney L."/>
            <person name="Fronick C."/>
            <person name="Harrison M."/>
            <person name="Strong C."/>
            <person name="Farmer C."/>
            <person name="Delahaunty K."/>
            <person name="Markovic C."/>
            <person name="Hall O."/>
            <person name="Minx P."/>
            <person name="Tomlinson C."/>
            <person name="Mitreva M."/>
            <person name="Hou S."/>
            <person name="Chen J."/>
            <person name="Wollam A."/>
            <person name="Pepin K.H."/>
            <person name="Johnson M."/>
            <person name="Bhonagiri V."/>
            <person name="Zhang X."/>
            <person name="Suruliraj S."/>
            <person name="Warren W."/>
            <person name="Chinwalla A."/>
            <person name="Mardis E.R."/>
            <person name="Wilson R.K."/>
        </authorList>
    </citation>
    <scope>NUCLEOTIDE SEQUENCE [LARGE SCALE GENOMIC DNA]</scope>
    <source>
        <strain evidence="7">DSM 22608 / JCM 16073 / KCTC 15190 / YIT 12066</strain>
    </source>
</reference>
<keyword evidence="2 5" id="KW-0812">Transmembrane</keyword>
<evidence type="ECO:0000256" key="3">
    <source>
        <dbReference type="ARBA" id="ARBA00022989"/>
    </source>
</evidence>
<accession>E8LHB6</accession>
<feature type="transmembrane region" description="Helical" evidence="5">
    <location>
        <begin position="7"/>
        <end position="28"/>
    </location>
</feature>
<evidence type="ECO:0000313" key="7">
    <source>
        <dbReference type="Proteomes" id="UP000018458"/>
    </source>
</evidence>